<dbReference type="EMBL" id="SMOL01000768">
    <property type="protein sequence ID" value="KAB2597494.1"/>
    <property type="molecule type" value="Genomic_DNA"/>
</dbReference>
<evidence type="ECO:0000313" key="1">
    <source>
        <dbReference type="EMBL" id="KAB2597494.1"/>
    </source>
</evidence>
<sequence>MQSGLGAAMVMGKGVAAAARVGWEPLDLWIHDIKNKEQIFGFCISKKSLWKMMRLFNGESQWLYSKRILMGEENIGQN</sequence>
<reference evidence="2" key="2">
    <citation type="submission" date="2019-10" db="EMBL/GenBank/DDBJ databases">
        <title>A de novo genome assembly of a pear dwarfing rootstock.</title>
        <authorList>
            <person name="Wang F."/>
            <person name="Wang J."/>
            <person name="Li S."/>
            <person name="Zhang Y."/>
            <person name="Fang M."/>
            <person name="Ma L."/>
            <person name="Zhao Y."/>
            <person name="Jiang S."/>
        </authorList>
    </citation>
    <scope>NUCLEOTIDE SEQUENCE [LARGE SCALE GENOMIC DNA]</scope>
</reference>
<dbReference type="AlphaFoldDB" id="A0A5N5FGI9"/>
<evidence type="ECO:0000313" key="2">
    <source>
        <dbReference type="Proteomes" id="UP000327157"/>
    </source>
</evidence>
<comment type="caution">
    <text evidence="1">The sequence shown here is derived from an EMBL/GenBank/DDBJ whole genome shotgun (WGS) entry which is preliminary data.</text>
</comment>
<dbReference type="Proteomes" id="UP000327157">
    <property type="component" value="Chromosome 1"/>
</dbReference>
<protein>
    <submittedName>
        <fullName evidence="1">Protein phosphatase 2C 60</fullName>
    </submittedName>
</protein>
<proteinExistence type="predicted"/>
<reference evidence="1 2" key="1">
    <citation type="submission" date="2019-09" db="EMBL/GenBank/DDBJ databases">
        <authorList>
            <person name="Ou C."/>
        </authorList>
    </citation>
    <scope>NUCLEOTIDE SEQUENCE [LARGE SCALE GENOMIC DNA]</scope>
    <source>
        <strain evidence="1">S2</strain>
        <tissue evidence="1">Leaf</tissue>
    </source>
</reference>
<keyword evidence="2" id="KW-1185">Reference proteome</keyword>
<accession>A0A5N5FGI9</accession>
<name>A0A5N5FGI9_9ROSA</name>
<reference evidence="1 2" key="3">
    <citation type="submission" date="2019-11" db="EMBL/GenBank/DDBJ databases">
        <title>A de novo genome assembly of a pear dwarfing rootstock.</title>
        <authorList>
            <person name="Wang F."/>
            <person name="Wang J."/>
            <person name="Li S."/>
            <person name="Zhang Y."/>
            <person name="Fang M."/>
            <person name="Ma L."/>
            <person name="Zhao Y."/>
            <person name="Jiang S."/>
        </authorList>
    </citation>
    <scope>NUCLEOTIDE SEQUENCE [LARGE SCALE GENOMIC DNA]</scope>
    <source>
        <strain evidence="1">S2</strain>
        <tissue evidence="1">Leaf</tissue>
    </source>
</reference>
<organism evidence="1 2">
    <name type="scientific">Pyrus ussuriensis x Pyrus communis</name>
    <dbReference type="NCBI Taxonomy" id="2448454"/>
    <lineage>
        <taxon>Eukaryota</taxon>
        <taxon>Viridiplantae</taxon>
        <taxon>Streptophyta</taxon>
        <taxon>Embryophyta</taxon>
        <taxon>Tracheophyta</taxon>
        <taxon>Spermatophyta</taxon>
        <taxon>Magnoliopsida</taxon>
        <taxon>eudicotyledons</taxon>
        <taxon>Gunneridae</taxon>
        <taxon>Pentapetalae</taxon>
        <taxon>rosids</taxon>
        <taxon>fabids</taxon>
        <taxon>Rosales</taxon>
        <taxon>Rosaceae</taxon>
        <taxon>Amygdaloideae</taxon>
        <taxon>Maleae</taxon>
        <taxon>Pyrus</taxon>
    </lineage>
</organism>
<gene>
    <name evidence="1" type="ORF">D8674_000414</name>
</gene>